<evidence type="ECO:0000256" key="6">
    <source>
        <dbReference type="ARBA" id="ARBA00022692"/>
    </source>
</evidence>
<sequence>MTALLLTTLAVTIVASLFWQQQVQVRSIENQRLQLQKDWIMRGALDWASMILRASGRQFNYDHLGQPWAAPLAETRLDQYADDAQSADDAGDAVLSGSIVDAQSRYNLNNLSVNGIVSPTELLMFQRLLSNLRLSTGLATVVAQAIAGSQPRTTPAGQQAPANSGNATLPMQHVDDLLALPGFQPAMVRQLKDFVVVLPTSAAAPTPVNVNTAPPEVLAARFANLSLTEANTLVAARRTAPFLDTNSLSAQMTQLFGKSFPEASNPSLVSVASNFFLVNGKVRMGRAGLNTVSLLQRINNRTGSIIVWIREQ</sequence>
<evidence type="ECO:0000256" key="4">
    <source>
        <dbReference type="ARBA" id="ARBA00022475"/>
    </source>
</evidence>
<evidence type="ECO:0000256" key="2">
    <source>
        <dbReference type="ARBA" id="ARBA00007246"/>
    </source>
</evidence>
<dbReference type="Gene3D" id="1.10.40.60">
    <property type="entry name" value="EpsJ-like"/>
    <property type="match status" value="2"/>
</dbReference>
<evidence type="ECO:0000256" key="1">
    <source>
        <dbReference type="ARBA" id="ARBA00004533"/>
    </source>
</evidence>
<keyword evidence="7" id="KW-0653">Protein transport</keyword>
<accession>A0A127QP55</accession>
<keyword evidence="8" id="KW-1133">Transmembrane helix</keyword>
<evidence type="ECO:0000259" key="11">
    <source>
        <dbReference type="Pfam" id="PF03934"/>
    </source>
</evidence>
<proteinExistence type="inferred from homology"/>
<dbReference type="InterPro" id="IPR005628">
    <property type="entry name" value="GspK"/>
</dbReference>
<dbReference type="PIRSF" id="PIRSF002786">
    <property type="entry name" value="XcpX"/>
    <property type="match status" value="1"/>
</dbReference>
<dbReference type="InterPro" id="IPR049179">
    <property type="entry name" value="T2SSK_SAM-like_2nd"/>
</dbReference>
<dbReference type="GO" id="GO:0005886">
    <property type="term" value="C:plasma membrane"/>
    <property type="evidence" value="ECO:0007669"/>
    <property type="project" value="UniProtKB-SubCell"/>
</dbReference>
<evidence type="ECO:0000259" key="12">
    <source>
        <dbReference type="Pfam" id="PF21687"/>
    </source>
</evidence>
<evidence type="ECO:0000256" key="3">
    <source>
        <dbReference type="ARBA" id="ARBA00022448"/>
    </source>
</evidence>
<comment type="subcellular location">
    <subcellularLocation>
        <location evidence="1 10">Cell inner membrane</location>
    </subcellularLocation>
</comment>
<evidence type="ECO:0000256" key="5">
    <source>
        <dbReference type="ARBA" id="ARBA00022519"/>
    </source>
</evidence>
<name>A0A127QP55_9BURK</name>
<keyword evidence="14" id="KW-1185">Reference proteome</keyword>
<dbReference type="NCBIfam" id="NF037980">
    <property type="entry name" value="T2SS_GspK"/>
    <property type="match status" value="1"/>
</dbReference>
<evidence type="ECO:0000256" key="7">
    <source>
        <dbReference type="ARBA" id="ARBA00022927"/>
    </source>
</evidence>
<dbReference type="Pfam" id="PF21687">
    <property type="entry name" value="T2SSK_1st"/>
    <property type="match status" value="1"/>
</dbReference>
<evidence type="ECO:0000313" key="14">
    <source>
        <dbReference type="Proteomes" id="UP000071778"/>
    </source>
</evidence>
<protein>
    <recommendedName>
        <fullName evidence="10">Type II secretion system protein K</fullName>
    </recommendedName>
</protein>
<feature type="domain" description="T2SS protein K first SAM-like" evidence="12">
    <location>
        <begin position="104"/>
        <end position="200"/>
    </location>
</feature>
<dbReference type="GO" id="GO:0009306">
    <property type="term" value="P:protein secretion"/>
    <property type="evidence" value="ECO:0007669"/>
    <property type="project" value="InterPro"/>
</dbReference>
<dbReference type="InterPro" id="IPR049031">
    <property type="entry name" value="T2SSK_SAM-like_1st"/>
</dbReference>
<keyword evidence="4 10" id="KW-1003">Cell membrane</keyword>
<dbReference type="Gene3D" id="3.30.1300.30">
    <property type="entry name" value="GSPII I/J protein-like"/>
    <property type="match status" value="1"/>
</dbReference>
<reference evidence="13 14" key="1">
    <citation type="submission" date="2015-11" db="EMBL/GenBank/DDBJ databases">
        <title>Exploring the genomic traits of fungus-feeding bacterial genus Collimonas.</title>
        <authorList>
            <person name="Song C."/>
            <person name="Schmidt R."/>
            <person name="de Jager V."/>
            <person name="Krzyzanowska D."/>
            <person name="Jongedijk E."/>
            <person name="Cankar K."/>
            <person name="Beekwilder J."/>
            <person name="van Veen A."/>
            <person name="de Boer W."/>
            <person name="van Veen J.A."/>
            <person name="Garbeva P."/>
        </authorList>
    </citation>
    <scope>NUCLEOTIDE SEQUENCE [LARGE SCALE GENOMIC DNA]</scope>
    <source>
        <strain evidence="13 14">Ter282</strain>
    </source>
</reference>
<dbReference type="SUPFAM" id="SSF54523">
    <property type="entry name" value="Pili subunits"/>
    <property type="match status" value="1"/>
</dbReference>
<keyword evidence="9 10" id="KW-0472">Membrane</keyword>
<dbReference type="InterPro" id="IPR038072">
    <property type="entry name" value="GspK_central_sf"/>
</dbReference>
<evidence type="ECO:0000256" key="8">
    <source>
        <dbReference type="ARBA" id="ARBA00022989"/>
    </source>
</evidence>
<feature type="domain" description="T2SS protein K second SAM-like" evidence="11">
    <location>
        <begin position="208"/>
        <end position="252"/>
    </location>
</feature>
<keyword evidence="5 10" id="KW-0997">Cell inner membrane</keyword>
<dbReference type="Proteomes" id="UP000071778">
    <property type="component" value="Chromosome"/>
</dbReference>
<keyword evidence="3 10" id="KW-0813">Transport</keyword>
<dbReference type="PATRIC" id="fig|279058.18.peg.4094"/>
<dbReference type="SUPFAM" id="SSF158544">
    <property type="entry name" value="GspK insert domain-like"/>
    <property type="match status" value="1"/>
</dbReference>
<dbReference type="EMBL" id="CP013235">
    <property type="protein sequence ID" value="AMP11819.1"/>
    <property type="molecule type" value="Genomic_DNA"/>
</dbReference>
<comment type="similarity">
    <text evidence="2 10">Belongs to the GSP K family.</text>
</comment>
<evidence type="ECO:0000313" key="13">
    <source>
        <dbReference type="EMBL" id="AMP11819.1"/>
    </source>
</evidence>
<evidence type="ECO:0000256" key="10">
    <source>
        <dbReference type="PIRNR" id="PIRNR002786"/>
    </source>
</evidence>
<dbReference type="InterPro" id="IPR045584">
    <property type="entry name" value="Pilin-like"/>
</dbReference>
<dbReference type="AlphaFoldDB" id="A0A127QP55"/>
<dbReference type="PANTHER" id="PTHR38831:SF1">
    <property type="entry name" value="TYPE II SECRETION SYSTEM PROTEIN K-RELATED"/>
    <property type="match status" value="1"/>
</dbReference>
<gene>
    <name evidence="13" type="primary">gspK</name>
    <name evidence="13" type="ORF">CAter282_4159</name>
</gene>
<organism evidence="13 14">
    <name type="scientific">Collimonas arenae</name>
    <dbReference type="NCBI Taxonomy" id="279058"/>
    <lineage>
        <taxon>Bacteria</taxon>
        <taxon>Pseudomonadati</taxon>
        <taxon>Pseudomonadota</taxon>
        <taxon>Betaproteobacteria</taxon>
        <taxon>Burkholderiales</taxon>
        <taxon>Oxalobacteraceae</taxon>
        <taxon>Collimonas</taxon>
    </lineage>
</organism>
<dbReference type="PANTHER" id="PTHR38831">
    <property type="entry name" value="TYPE II SECRETION SYSTEM PROTEIN K"/>
    <property type="match status" value="1"/>
</dbReference>
<dbReference type="Pfam" id="PF03934">
    <property type="entry name" value="T2SSK"/>
    <property type="match status" value="1"/>
</dbReference>
<keyword evidence="6" id="KW-0812">Transmembrane</keyword>
<evidence type="ECO:0000256" key="9">
    <source>
        <dbReference type="ARBA" id="ARBA00023136"/>
    </source>
</evidence>